<feature type="domain" description="Band 7" evidence="2">
    <location>
        <begin position="38"/>
        <end position="214"/>
    </location>
</feature>
<keyword evidence="1" id="KW-0812">Transmembrane</keyword>
<evidence type="ECO:0000313" key="3">
    <source>
        <dbReference type="EMBL" id="CDW85393.1"/>
    </source>
</evidence>
<dbReference type="OMA" id="VEVTNWG"/>
<dbReference type="AlphaFoldDB" id="A0A078AX98"/>
<keyword evidence="1" id="KW-1133">Transmembrane helix</keyword>
<gene>
    <name evidence="3" type="primary">Contig8911.g9524</name>
    <name evidence="3" type="ORF">STYLEM_14468</name>
</gene>
<dbReference type="EMBL" id="CCKQ01013689">
    <property type="protein sequence ID" value="CDW85393.1"/>
    <property type="molecule type" value="Genomic_DNA"/>
</dbReference>
<name>A0A078AX98_STYLE</name>
<evidence type="ECO:0000259" key="2">
    <source>
        <dbReference type="Pfam" id="PF01145"/>
    </source>
</evidence>
<dbReference type="OrthoDB" id="190994at2759"/>
<protein>
    <recommendedName>
        <fullName evidence="2">Band 7 domain-containing protein</fullName>
    </recommendedName>
</protein>
<feature type="transmembrane region" description="Helical" evidence="1">
    <location>
        <begin position="16"/>
        <end position="38"/>
    </location>
</feature>
<dbReference type="InParanoid" id="A0A078AX98"/>
<dbReference type="Proteomes" id="UP000039865">
    <property type="component" value="Unassembled WGS sequence"/>
</dbReference>
<dbReference type="Pfam" id="PF01145">
    <property type="entry name" value="Band_7"/>
    <property type="match status" value="1"/>
</dbReference>
<organism evidence="3 4">
    <name type="scientific">Stylonychia lemnae</name>
    <name type="common">Ciliate</name>
    <dbReference type="NCBI Taxonomy" id="5949"/>
    <lineage>
        <taxon>Eukaryota</taxon>
        <taxon>Sar</taxon>
        <taxon>Alveolata</taxon>
        <taxon>Ciliophora</taxon>
        <taxon>Intramacronucleata</taxon>
        <taxon>Spirotrichea</taxon>
        <taxon>Stichotrichia</taxon>
        <taxon>Sporadotrichida</taxon>
        <taxon>Oxytrichidae</taxon>
        <taxon>Stylonychinae</taxon>
        <taxon>Stylonychia</taxon>
    </lineage>
</organism>
<proteinExistence type="predicted"/>
<keyword evidence="1" id="KW-0472">Membrane</keyword>
<reference evidence="3 4" key="1">
    <citation type="submission" date="2014-06" db="EMBL/GenBank/DDBJ databases">
        <authorList>
            <person name="Swart Estienne"/>
        </authorList>
    </citation>
    <scope>NUCLEOTIDE SEQUENCE [LARGE SCALE GENOMIC DNA]</scope>
    <source>
        <strain evidence="3 4">130c</strain>
    </source>
</reference>
<accession>A0A078AX98</accession>
<evidence type="ECO:0000256" key="1">
    <source>
        <dbReference type="SAM" id="Phobius"/>
    </source>
</evidence>
<keyword evidence="4" id="KW-1185">Reference proteome</keyword>
<sequence length="333" mass="37391">MEDYNFMGSDSKSKTICAIISLVSLVTTILIGISFGSVEPTEYGILYNTITKKIDEKNILTGGLQYLGVPNKIITFPRVNKQIEFSDQKAADAPALSTRTKEGLELKLHFSFQYLLQKDQLVNLYRLVGTDYNQLYTRIASDVILANAGNYHATEYWQKRSEVGNQLEKALNVKLQEAFANCTGLMLLKIDLPDSYEDAIVDTQLVNQQRLTQEKVKSINLILAGIEVDNSVANQNISIINAEAQYNATIYSNNINAKMIKNTVTKQAEAYTQAKKDLQFDNSKNLLDFVYYLNIMNLDKKKENNKLIIGVDNPRVTLQEVGKGYNFAPSALV</sequence>
<dbReference type="InterPro" id="IPR001107">
    <property type="entry name" value="Band_7"/>
</dbReference>
<evidence type="ECO:0000313" key="4">
    <source>
        <dbReference type="Proteomes" id="UP000039865"/>
    </source>
</evidence>